<evidence type="ECO:0000256" key="5">
    <source>
        <dbReference type="ARBA" id="ARBA00022840"/>
    </source>
</evidence>
<dbReference type="Pfam" id="PF17042">
    <property type="entry name" value="NBD_C"/>
    <property type="match status" value="1"/>
</dbReference>
<evidence type="ECO:0000259" key="8">
    <source>
        <dbReference type="Pfam" id="PF17042"/>
    </source>
</evidence>
<dbReference type="NCBIfam" id="NF047819">
    <property type="entry name" value="ThrnKinDtnkGamma"/>
    <property type="match status" value="1"/>
</dbReference>
<keyword evidence="3" id="KW-0547">Nucleotide-binding</keyword>
<dbReference type="Proteomes" id="UP000293850">
    <property type="component" value="Chromosome"/>
</dbReference>
<dbReference type="RefSeq" id="WP_133086354.1">
    <property type="nucleotide sequence ID" value="NZ_CP037864.1"/>
</dbReference>
<keyword evidence="6" id="KW-0119">Carbohydrate metabolism</keyword>
<evidence type="ECO:0000256" key="6">
    <source>
        <dbReference type="ARBA" id="ARBA00023277"/>
    </source>
</evidence>
<evidence type="ECO:0000256" key="2">
    <source>
        <dbReference type="ARBA" id="ARBA00022679"/>
    </source>
</evidence>
<name>A0A4P6WQR3_9ENTR</name>
<dbReference type="Pfam" id="PF07005">
    <property type="entry name" value="SBD_N"/>
    <property type="match status" value="1"/>
</dbReference>
<dbReference type="GO" id="GO:0005524">
    <property type="term" value="F:ATP binding"/>
    <property type="evidence" value="ECO:0007669"/>
    <property type="project" value="UniProtKB-KW"/>
</dbReference>
<evidence type="ECO:0000313" key="9">
    <source>
        <dbReference type="EMBL" id="QBM23321.1"/>
    </source>
</evidence>
<comment type="similarity">
    <text evidence="1">Belongs to the four-carbon acid sugar kinase family.</text>
</comment>
<keyword evidence="5" id="KW-0067">ATP-binding</keyword>
<feature type="domain" description="Four-carbon acid sugar kinase nucleotide binding" evidence="8">
    <location>
        <begin position="237"/>
        <end position="401"/>
    </location>
</feature>
<dbReference type="AlphaFoldDB" id="A0A4P6WQR3"/>
<feature type="domain" description="Four-carbon acid sugar kinase N-terminal" evidence="7">
    <location>
        <begin position="10"/>
        <end position="224"/>
    </location>
</feature>
<reference evidence="9 10" key="1">
    <citation type="submission" date="2019-03" db="EMBL/GenBank/DDBJ databases">
        <title>Complete genome sequence of an arsenate-respiring bacteria, Citrobacter sp. LY-1.</title>
        <authorList>
            <person name="Wang H."/>
            <person name="Liu Y."/>
            <person name="Li Q."/>
            <person name="Huang J."/>
        </authorList>
    </citation>
    <scope>NUCLEOTIDE SEQUENCE [LARGE SCALE GENOMIC DNA]</scope>
    <source>
        <strain evidence="9 10">LY-1</strain>
    </source>
</reference>
<protein>
    <submittedName>
        <fullName evidence="9">Four-carbon acid sugar kinase family protein</fullName>
    </submittedName>
</protein>
<dbReference type="InterPro" id="IPR042213">
    <property type="entry name" value="NBD_C_sf"/>
</dbReference>
<dbReference type="InterPro" id="IPR031475">
    <property type="entry name" value="NBD_C"/>
</dbReference>
<keyword evidence="10" id="KW-1185">Reference proteome</keyword>
<sequence length="414" mass="44122">MSKHVARPQILVIADDFTGGNDAGVSLALTGMTVNVAFTLPCTEETDVLVVNSDSRALDAPQAAARVNALALACHADPRALWVKKMDSTLRGNPGAEVDALMQVTGKKLAIVAPAFPQAGRTTEQGLCLINGVPVSQTEFASDPKTPVVSADICAVLQAQTAIKCRAMSLSDCLQHLNEAAPDLPQIWVVDAQSNGDLDAIVVAAMERNNSPLLVGAAGICDALARRVQTVSSRRLLAIVGSMSEIAQRQIAVVCRDPQVEAVFIDIENVFEGAMSRYVARIIDVLASGKHCIVHTCTDDDARHHIPHLCARWQVSRAQLGEQICQFLGQLTRQVLDDVSPAALYLSGGDVAMAVAEALGATGFRITDRVALCVPYGHFVGGYWQHPVMTKAGGFGDETTLSQVLNYVEEKMSE</sequence>
<dbReference type="Gene3D" id="3.40.980.20">
    <property type="entry name" value="Four-carbon acid sugar kinase, nucleotide binding domain"/>
    <property type="match status" value="1"/>
</dbReference>
<dbReference type="GO" id="GO:0016301">
    <property type="term" value="F:kinase activity"/>
    <property type="evidence" value="ECO:0007669"/>
    <property type="project" value="UniProtKB-KW"/>
</dbReference>
<evidence type="ECO:0000256" key="1">
    <source>
        <dbReference type="ARBA" id="ARBA00005715"/>
    </source>
</evidence>
<organism evidence="9 10">
    <name type="scientific">Citrobacter arsenatis</name>
    <dbReference type="NCBI Taxonomy" id="2546350"/>
    <lineage>
        <taxon>Bacteria</taxon>
        <taxon>Pseudomonadati</taxon>
        <taxon>Pseudomonadota</taxon>
        <taxon>Gammaproteobacteria</taxon>
        <taxon>Enterobacterales</taxon>
        <taxon>Enterobacteriaceae</taxon>
        <taxon>Citrobacter</taxon>
    </lineage>
</organism>
<evidence type="ECO:0000256" key="4">
    <source>
        <dbReference type="ARBA" id="ARBA00022777"/>
    </source>
</evidence>
<dbReference type="InterPro" id="IPR010737">
    <property type="entry name" value="4-carb_acid_sugar_kinase_N"/>
</dbReference>
<dbReference type="SUPFAM" id="SSF142764">
    <property type="entry name" value="YgbK-like"/>
    <property type="match status" value="1"/>
</dbReference>
<dbReference type="KEGG" id="cars:E1B03_13140"/>
<accession>A0A4P6WQR3</accession>
<evidence type="ECO:0000259" key="7">
    <source>
        <dbReference type="Pfam" id="PF07005"/>
    </source>
</evidence>
<dbReference type="Gene3D" id="3.40.50.10840">
    <property type="entry name" value="Putative sugar-binding, N-terminal domain"/>
    <property type="match status" value="1"/>
</dbReference>
<proteinExistence type="inferred from homology"/>
<keyword evidence="2" id="KW-0808">Transferase</keyword>
<dbReference type="EMBL" id="CP037864">
    <property type="protein sequence ID" value="QBM23321.1"/>
    <property type="molecule type" value="Genomic_DNA"/>
</dbReference>
<keyword evidence="4 9" id="KW-0418">Kinase</keyword>
<evidence type="ECO:0000256" key="3">
    <source>
        <dbReference type="ARBA" id="ARBA00022741"/>
    </source>
</evidence>
<gene>
    <name evidence="9" type="ORF">E1B03_13140</name>
</gene>
<evidence type="ECO:0000313" key="10">
    <source>
        <dbReference type="Proteomes" id="UP000293850"/>
    </source>
</evidence>
<dbReference type="InterPro" id="IPR037051">
    <property type="entry name" value="4-carb_acid_sugar_kinase_N_sf"/>
</dbReference>